<gene>
    <name evidence="1" type="ORF">GGR23_004389</name>
</gene>
<dbReference type="GO" id="GO:0016779">
    <property type="term" value="F:nucleotidyltransferase activity"/>
    <property type="evidence" value="ECO:0007669"/>
    <property type="project" value="UniProtKB-KW"/>
</dbReference>
<accession>A0A7W6NM30</accession>
<dbReference type="Proteomes" id="UP000528286">
    <property type="component" value="Unassembled WGS sequence"/>
</dbReference>
<name>A0A7W6NM30_9HYPH</name>
<keyword evidence="1" id="KW-0808">Transferase</keyword>
<evidence type="ECO:0000313" key="1">
    <source>
        <dbReference type="EMBL" id="MBB4067160.1"/>
    </source>
</evidence>
<protein>
    <submittedName>
        <fullName evidence="1">Molybdopterin/thiamine biosynthesis adenylyltransferase</fullName>
    </submittedName>
</protein>
<evidence type="ECO:0000313" key="2">
    <source>
        <dbReference type="Proteomes" id="UP000528286"/>
    </source>
</evidence>
<organism evidence="1 2">
    <name type="scientific">Gellertiella hungarica</name>
    <dbReference type="NCBI Taxonomy" id="1572859"/>
    <lineage>
        <taxon>Bacteria</taxon>
        <taxon>Pseudomonadati</taxon>
        <taxon>Pseudomonadota</taxon>
        <taxon>Alphaproteobacteria</taxon>
        <taxon>Hyphomicrobiales</taxon>
        <taxon>Rhizobiaceae</taxon>
        <taxon>Gellertiella</taxon>
    </lineage>
</organism>
<sequence length="67" mass="7758">MFALHSPSVVPGKKGCLVSATQNFDHFEYVKDWNRARRFSTIDDALRAKEGSRHIVNPISLEEWERL</sequence>
<comment type="caution">
    <text evidence="1">The sequence shown here is derived from an EMBL/GenBank/DDBJ whole genome shotgun (WGS) entry which is preliminary data.</text>
</comment>
<keyword evidence="1" id="KW-0548">Nucleotidyltransferase</keyword>
<keyword evidence="2" id="KW-1185">Reference proteome</keyword>
<dbReference type="EMBL" id="JACIEZ010000015">
    <property type="protein sequence ID" value="MBB4067160.1"/>
    <property type="molecule type" value="Genomic_DNA"/>
</dbReference>
<dbReference type="AlphaFoldDB" id="A0A7W6NM30"/>
<reference evidence="1 2" key="1">
    <citation type="submission" date="2020-08" db="EMBL/GenBank/DDBJ databases">
        <title>Genomic Encyclopedia of Type Strains, Phase IV (KMG-IV): sequencing the most valuable type-strain genomes for metagenomic binning, comparative biology and taxonomic classification.</title>
        <authorList>
            <person name="Goeker M."/>
        </authorList>
    </citation>
    <scope>NUCLEOTIDE SEQUENCE [LARGE SCALE GENOMIC DNA]</scope>
    <source>
        <strain evidence="1 2">DSM 29853</strain>
    </source>
</reference>
<proteinExistence type="predicted"/>